<dbReference type="OrthoDB" id="9789144at2"/>
<evidence type="ECO:0000256" key="1">
    <source>
        <dbReference type="SAM" id="SignalP"/>
    </source>
</evidence>
<name>A0A0F3IJ14_9GAMM</name>
<evidence type="ECO:0000313" key="3">
    <source>
        <dbReference type="EMBL" id="KJV05534.1"/>
    </source>
</evidence>
<evidence type="ECO:0000313" key="4">
    <source>
        <dbReference type="Proteomes" id="UP000033684"/>
    </source>
</evidence>
<reference evidence="3 4" key="2">
    <citation type="journal article" date="2016" name="Microb. Ecol.">
        <title>Genome Characteristics of a Novel Type I Methanotroph (Sn10-6) Isolated from a Flooded Indian Rice Field.</title>
        <authorList>
            <person name="Rahalkar M.C."/>
            <person name="Pandit P.S."/>
            <person name="Dhakephalkar P.K."/>
            <person name="Pore S."/>
            <person name="Arora P."/>
            <person name="Kapse N."/>
        </authorList>
    </citation>
    <scope>NUCLEOTIDE SEQUENCE [LARGE SCALE GENOMIC DNA]</scope>
    <source>
        <strain evidence="3 4">Sn10-6</strain>
    </source>
</reference>
<reference evidence="4" key="1">
    <citation type="submission" date="2015-03" db="EMBL/GenBank/DDBJ databases">
        <title>Draft genome sequence of a novel methanotroph (Sn10-6) isolated from flooded ricefield rhizosphere in India.</title>
        <authorList>
            <person name="Pandit P.S."/>
            <person name="Pore S.D."/>
            <person name="Arora P."/>
            <person name="Kapse N.G."/>
            <person name="Dhakephalkar P.K."/>
            <person name="Rahalkar M.C."/>
        </authorList>
    </citation>
    <scope>NUCLEOTIDE SEQUENCE [LARGE SCALE GENOMIC DNA]</scope>
    <source>
        <strain evidence="4">Sn10-6</strain>
    </source>
</reference>
<dbReference type="CDD" id="cd00442">
    <property type="entry name" value="Lyz-like"/>
    <property type="match status" value="1"/>
</dbReference>
<protein>
    <submittedName>
        <fullName evidence="3">Lipoprotein</fullName>
    </submittedName>
</protein>
<dbReference type="Gene3D" id="1.10.530.10">
    <property type="match status" value="1"/>
</dbReference>
<dbReference type="InterPro" id="IPR045795">
    <property type="entry name" value="SLT_4"/>
</dbReference>
<gene>
    <name evidence="3" type="ORF">VZ94_17485</name>
</gene>
<comment type="caution">
    <text evidence="3">The sequence shown here is derived from an EMBL/GenBank/DDBJ whole genome shotgun (WGS) entry which is preliminary data.</text>
</comment>
<proteinExistence type="predicted"/>
<organism evidence="3 4">
    <name type="scientific">Methylocucumis oryzae</name>
    <dbReference type="NCBI Taxonomy" id="1632867"/>
    <lineage>
        <taxon>Bacteria</taxon>
        <taxon>Pseudomonadati</taxon>
        <taxon>Pseudomonadota</taxon>
        <taxon>Gammaproteobacteria</taxon>
        <taxon>Methylococcales</taxon>
        <taxon>Methylococcaceae</taxon>
        <taxon>Methylocucumis</taxon>
    </lineage>
</organism>
<dbReference type="EMBL" id="LAJX01000212">
    <property type="protein sequence ID" value="KJV05534.1"/>
    <property type="molecule type" value="Genomic_DNA"/>
</dbReference>
<keyword evidence="4" id="KW-1185">Reference proteome</keyword>
<keyword evidence="1" id="KW-0732">Signal</keyword>
<dbReference type="Pfam" id="PF19489">
    <property type="entry name" value="SLT_4"/>
    <property type="match status" value="1"/>
</dbReference>
<dbReference type="Proteomes" id="UP000033684">
    <property type="component" value="Unassembled WGS sequence"/>
</dbReference>
<sequence length="192" mass="22231">MFKHLLISFTLLLSACSAIPPKTSHNVCSVFSEQPEWYYAAELASRRWKVPVTVLMAIMYHESGFVADAKPPRPWLLGIIPWFRSSSAYGYAQAKDETWSDYLTATHNPDKDRDDFADAIDFIAWYCRLSQRKLKIAENDAKRLYLAYHEGHSGYLHKTFMRKPWLIRYAEKVATTSTQFQHQLTTCKLQTG</sequence>
<feature type="signal peptide" evidence="1">
    <location>
        <begin position="1"/>
        <end position="18"/>
    </location>
</feature>
<dbReference type="RefSeq" id="WP_045780204.1">
    <property type="nucleotide sequence ID" value="NZ_LAJX01000212.1"/>
</dbReference>
<feature type="chain" id="PRO_5002462363" evidence="1">
    <location>
        <begin position="19"/>
        <end position="192"/>
    </location>
</feature>
<dbReference type="PATRIC" id="fig|1632867.3.peg.2498"/>
<dbReference type="AlphaFoldDB" id="A0A0F3IJ14"/>
<dbReference type="PROSITE" id="PS51257">
    <property type="entry name" value="PROKAR_LIPOPROTEIN"/>
    <property type="match status" value="1"/>
</dbReference>
<accession>A0A0F3IJ14</accession>
<dbReference type="SUPFAM" id="SSF53955">
    <property type="entry name" value="Lysozyme-like"/>
    <property type="match status" value="1"/>
</dbReference>
<feature type="domain" description="Transglycosylase SLT" evidence="2">
    <location>
        <begin position="5"/>
        <end position="187"/>
    </location>
</feature>
<evidence type="ECO:0000259" key="2">
    <source>
        <dbReference type="Pfam" id="PF19489"/>
    </source>
</evidence>
<dbReference type="InterPro" id="IPR023346">
    <property type="entry name" value="Lysozyme-like_dom_sf"/>
</dbReference>
<keyword evidence="3" id="KW-0449">Lipoprotein</keyword>